<dbReference type="EMBL" id="CM044704">
    <property type="protein sequence ID" value="KAI5669357.1"/>
    <property type="molecule type" value="Genomic_DNA"/>
</dbReference>
<dbReference type="Proteomes" id="UP001060085">
    <property type="component" value="Linkage Group LG04"/>
</dbReference>
<evidence type="ECO:0000313" key="2">
    <source>
        <dbReference type="Proteomes" id="UP001060085"/>
    </source>
</evidence>
<organism evidence="1 2">
    <name type="scientific">Catharanthus roseus</name>
    <name type="common">Madagascar periwinkle</name>
    <name type="synonym">Vinca rosea</name>
    <dbReference type="NCBI Taxonomy" id="4058"/>
    <lineage>
        <taxon>Eukaryota</taxon>
        <taxon>Viridiplantae</taxon>
        <taxon>Streptophyta</taxon>
        <taxon>Embryophyta</taxon>
        <taxon>Tracheophyta</taxon>
        <taxon>Spermatophyta</taxon>
        <taxon>Magnoliopsida</taxon>
        <taxon>eudicotyledons</taxon>
        <taxon>Gunneridae</taxon>
        <taxon>Pentapetalae</taxon>
        <taxon>asterids</taxon>
        <taxon>lamiids</taxon>
        <taxon>Gentianales</taxon>
        <taxon>Apocynaceae</taxon>
        <taxon>Rauvolfioideae</taxon>
        <taxon>Vinceae</taxon>
        <taxon>Catharanthinae</taxon>
        <taxon>Catharanthus</taxon>
    </lineage>
</organism>
<evidence type="ECO:0000313" key="1">
    <source>
        <dbReference type="EMBL" id="KAI5669357.1"/>
    </source>
</evidence>
<reference evidence="2" key="1">
    <citation type="journal article" date="2023" name="Nat. Plants">
        <title>Single-cell RNA sequencing provides a high-resolution roadmap for understanding the multicellular compartmentation of specialized metabolism.</title>
        <authorList>
            <person name="Sun S."/>
            <person name="Shen X."/>
            <person name="Li Y."/>
            <person name="Li Y."/>
            <person name="Wang S."/>
            <person name="Li R."/>
            <person name="Zhang H."/>
            <person name="Shen G."/>
            <person name="Guo B."/>
            <person name="Wei J."/>
            <person name="Xu J."/>
            <person name="St-Pierre B."/>
            <person name="Chen S."/>
            <person name="Sun C."/>
        </authorList>
    </citation>
    <scope>NUCLEOTIDE SEQUENCE [LARGE SCALE GENOMIC DNA]</scope>
</reference>
<accession>A0ACC0B9R2</accession>
<sequence>MSFKYLKKFGSKSLRVGQGRRFQSDNHQHETQPRWLKFWRKLKRDKKKNIFNSSMTMPQQPYDPESYMQNFDDGEGTLEPDNLFRSFSARYADPSRSGRRKQLLYEDDDDDDDD</sequence>
<name>A0ACC0B9R2_CATRO</name>
<protein>
    <submittedName>
        <fullName evidence="1">Uncharacterized protein</fullName>
    </submittedName>
</protein>
<comment type="caution">
    <text evidence="1">The sequence shown here is derived from an EMBL/GenBank/DDBJ whole genome shotgun (WGS) entry which is preliminary data.</text>
</comment>
<proteinExistence type="predicted"/>
<gene>
    <name evidence="1" type="ORF">M9H77_19210</name>
</gene>
<keyword evidence="2" id="KW-1185">Reference proteome</keyword>